<dbReference type="AlphaFoldDB" id="A0A917QRQ4"/>
<keyword evidence="1" id="KW-0472">Membrane</keyword>
<organism evidence="3 4">
    <name type="scientific">Streptomyces flaveus</name>
    <dbReference type="NCBI Taxonomy" id="66370"/>
    <lineage>
        <taxon>Bacteria</taxon>
        <taxon>Bacillati</taxon>
        <taxon>Actinomycetota</taxon>
        <taxon>Actinomycetes</taxon>
        <taxon>Kitasatosporales</taxon>
        <taxon>Streptomycetaceae</taxon>
        <taxon>Streptomyces</taxon>
        <taxon>Streptomyces aurantiacus group</taxon>
    </lineage>
</organism>
<name>A0A917QRQ4_9ACTN</name>
<dbReference type="EMBL" id="BMPQ01000005">
    <property type="protein sequence ID" value="GGK65055.1"/>
    <property type="molecule type" value="Genomic_DNA"/>
</dbReference>
<dbReference type="Pfam" id="PF14018">
    <property type="entry name" value="DUF4234"/>
    <property type="match status" value="1"/>
</dbReference>
<feature type="transmembrane region" description="Helical" evidence="1">
    <location>
        <begin position="27"/>
        <end position="48"/>
    </location>
</feature>
<evidence type="ECO:0000259" key="2">
    <source>
        <dbReference type="Pfam" id="PF14018"/>
    </source>
</evidence>
<evidence type="ECO:0000313" key="4">
    <source>
        <dbReference type="Proteomes" id="UP000637788"/>
    </source>
</evidence>
<sequence>MEQLQAVQQVDRYVHERRTTDQRFVGWGIYFFLLSWVTLGIYVIVMFYRRLNRADLFRDRRMHYYNAVIEASKQYAEEHGQYGASHDDLNDLQRFVKEHFEDDHKPIKAGLSLFLSFITLGIYGCIATYRLMRFWWQIQLTEQDFYDKLSVTWTKLGILRYPVTFEPVPALNRSFGMHFLLSFVTLGIYGIVWDYQLHTDPEKLYPEVHSAEDTILNTLRSIGPALPQ</sequence>
<feature type="transmembrane region" description="Helical" evidence="1">
    <location>
        <begin position="111"/>
        <end position="132"/>
    </location>
</feature>
<reference evidence="3" key="1">
    <citation type="journal article" date="2014" name="Int. J. Syst. Evol. Microbiol.">
        <title>Complete genome sequence of Corynebacterium casei LMG S-19264T (=DSM 44701T), isolated from a smear-ripened cheese.</title>
        <authorList>
            <consortium name="US DOE Joint Genome Institute (JGI-PGF)"/>
            <person name="Walter F."/>
            <person name="Albersmeier A."/>
            <person name="Kalinowski J."/>
            <person name="Ruckert C."/>
        </authorList>
    </citation>
    <scope>NUCLEOTIDE SEQUENCE</scope>
    <source>
        <strain evidence="3">JCM 3035</strain>
    </source>
</reference>
<keyword evidence="1" id="KW-1133">Transmembrane helix</keyword>
<comment type="caution">
    <text evidence="3">The sequence shown here is derived from an EMBL/GenBank/DDBJ whole genome shotgun (WGS) entry which is preliminary data.</text>
</comment>
<dbReference type="RefSeq" id="WP_189322117.1">
    <property type="nucleotide sequence ID" value="NZ_BMPQ01000005.1"/>
</dbReference>
<keyword evidence="1" id="KW-0812">Transmembrane</keyword>
<feature type="domain" description="DUF4234" evidence="2">
    <location>
        <begin position="173"/>
        <end position="207"/>
    </location>
</feature>
<accession>A0A917QRQ4</accession>
<evidence type="ECO:0000256" key="1">
    <source>
        <dbReference type="SAM" id="Phobius"/>
    </source>
</evidence>
<dbReference type="Proteomes" id="UP000637788">
    <property type="component" value="Unassembled WGS sequence"/>
</dbReference>
<keyword evidence="4" id="KW-1185">Reference proteome</keyword>
<reference evidence="3" key="2">
    <citation type="submission" date="2020-09" db="EMBL/GenBank/DDBJ databases">
        <authorList>
            <person name="Sun Q."/>
            <person name="Ohkuma M."/>
        </authorList>
    </citation>
    <scope>NUCLEOTIDE SEQUENCE</scope>
    <source>
        <strain evidence="3">JCM 3035</strain>
    </source>
</reference>
<feature type="transmembrane region" description="Helical" evidence="1">
    <location>
        <begin position="175"/>
        <end position="195"/>
    </location>
</feature>
<dbReference type="InterPro" id="IPR025328">
    <property type="entry name" value="DUF4234"/>
</dbReference>
<evidence type="ECO:0000313" key="3">
    <source>
        <dbReference type="EMBL" id="GGK65055.1"/>
    </source>
</evidence>
<proteinExistence type="predicted"/>
<gene>
    <name evidence="3" type="ORF">GCM10010094_27510</name>
</gene>
<protein>
    <recommendedName>
        <fullName evidence="2">DUF4234 domain-containing protein</fullName>
    </recommendedName>
</protein>